<dbReference type="EMBL" id="GGFK01013528">
    <property type="protein sequence ID" value="MBW46849.1"/>
    <property type="molecule type" value="Transcribed_RNA"/>
</dbReference>
<feature type="signal peptide" evidence="2">
    <location>
        <begin position="1"/>
        <end position="24"/>
    </location>
</feature>
<accession>A0A2M4B1E2</accession>
<reference evidence="3" key="1">
    <citation type="submission" date="2018-01" db="EMBL/GenBank/DDBJ databases">
        <title>An insight into the sialome of Amazonian anophelines.</title>
        <authorList>
            <person name="Ribeiro J.M."/>
            <person name="Scarpassa V."/>
            <person name="Calvo E."/>
        </authorList>
    </citation>
    <scope>NUCLEOTIDE SEQUENCE</scope>
    <source>
        <tissue evidence="3">Salivary glands</tissue>
    </source>
</reference>
<sequence>MTLGSLSYFFFDFTFFVLHTATSGITRGSVSICSVALSWSKSDSTEDPEDPPEDSSSEEEVLVREISVRDLREVEVFAVAGMPSTEGMLSGGLIMLPGSTYAALALSTPRPNFFVGVDPCEGVLLDRRPLPLATESASEYLALEAALVVVPPPP</sequence>
<protein>
    <submittedName>
        <fullName evidence="3">Putative secreted protein</fullName>
    </submittedName>
</protein>
<feature type="region of interest" description="Disordered" evidence="1">
    <location>
        <begin position="41"/>
        <end position="61"/>
    </location>
</feature>
<evidence type="ECO:0000256" key="1">
    <source>
        <dbReference type="SAM" id="MobiDB-lite"/>
    </source>
</evidence>
<organism evidence="3">
    <name type="scientific">Anopheles triannulatus</name>
    <dbReference type="NCBI Taxonomy" id="58253"/>
    <lineage>
        <taxon>Eukaryota</taxon>
        <taxon>Metazoa</taxon>
        <taxon>Ecdysozoa</taxon>
        <taxon>Arthropoda</taxon>
        <taxon>Hexapoda</taxon>
        <taxon>Insecta</taxon>
        <taxon>Pterygota</taxon>
        <taxon>Neoptera</taxon>
        <taxon>Endopterygota</taxon>
        <taxon>Diptera</taxon>
        <taxon>Nematocera</taxon>
        <taxon>Culicoidea</taxon>
        <taxon>Culicidae</taxon>
        <taxon>Anophelinae</taxon>
        <taxon>Anopheles</taxon>
    </lineage>
</organism>
<feature type="chain" id="PRO_5014947635" evidence="2">
    <location>
        <begin position="25"/>
        <end position="154"/>
    </location>
</feature>
<evidence type="ECO:0000313" key="3">
    <source>
        <dbReference type="EMBL" id="MBW46849.1"/>
    </source>
</evidence>
<proteinExistence type="predicted"/>
<name>A0A2M4B1E2_9DIPT</name>
<evidence type="ECO:0000256" key="2">
    <source>
        <dbReference type="SAM" id="SignalP"/>
    </source>
</evidence>
<keyword evidence="2" id="KW-0732">Signal</keyword>
<dbReference type="AlphaFoldDB" id="A0A2M4B1E2"/>
<feature type="compositionally biased region" description="Acidic residues" evidence="1">
    <location>
        <begin position="45"/>
        <end position="60"/>
    </location>
</feature>